<dbReference type="EMBL" id="CP012033">
    <property type="protein sequence ID" value="AKP64466.1"/>
    <property type="molecule type" value="Genomic_DNA"/>
</dbReference>
<sequence>MHRLKFLLLAVIAMISLFVFAPPVTGQAKVVWKFLTFKSVHQVPASLRGTWYAYAPDYKRNVSLTLNKKSFTVRKNHKNHIVKLAQNWRTSSSSPRVDFRQDKYGCYFYHIQKLISDADGFGMIKRTSYHHQPALIWYPTVPFKHNRVVIYTHHKQKHTIFQSTKHNTIVAAFGGK</sequence>
<proteinExistence type="predicted"/>
<evidence type="ECO:0008006" key="4">
    <source>
        <dbReference type="Google" id="ProtNLM"/>
    </source>
</evidence>
<reference evidence="2 3" key="1">
    <citation type="submission" date="2015-07" db="EMBL/GenBank/DDBJ databases">
        <title>Lactobacillus korensis/26-25/ whole genome sequencing.</title>
        <authorList>
            <person name="Kim M.K."/>
            <person name="Im W.-T."/>
            <person name="Srinivasan S."/>
            <person name="Lee J.-J."/>
        </authorList>
    </citation>
    <scope>NUCLEOTIDE SEQUENCE [LARGE SCALE GENOMIC DNA]</scope>
    <source>
        <strain evidence="2 3">26-25</strain>
    </source>
</reference>
<keyword evidence="1" id="KW-0732">Signal</keyword>
<evidence type="ECO:0000313" key="2">
    <source>
        <dbReference type="EMBL" id="AKP64466.1"/>
    </source>
</evidence>
<evidence type="ECO:0000256" key="1">
    <source>
        <dbReference type="SAM" id="SignalP"/>
    </source>
</evidence>
<organism evidence="2 3">
    <name type="scientific">Levilactobacillus koreensis</name>
    <dbReference type="NCBI Taxonomy" id="637971"/>
    <lineage>
        <taxon>Bacteria</taxon>
        <taxon>Bacillati</taxon>
        <taxon>Bacillota</taxon>
        <taxon>Bacilli</taxon>
        <taxon>Lactobacillales</taxon>
        <taxon>Lactobacillaceae</taxon>
        <taxon>Levilactobacillus</taxon>
    </lineage>
</organism>
<feature type="chain" id="PRO_5042092832" description="DUF4767 domain-containing protein" evidence="1">
    <location>
        <begin position="22"/>
        <end position="176"/>
    </location>
</feature>
<evidence type="ECO:0000313" key="3">
    <source>
        <dbReference type="Proteomes" id="UP000036000"/>
    </source>
</evidence>
<protein>
    <recommendedName>
        <fullName evidence="4">DUF4767 domain-containing protein</fullName>
    </recommendedName>
</protein>
<keyword evidence="3" id="KW-1185">Reference proteome</keyword>
<dbReference type="KEGG" id="lko:ABN16_05270"/>
<dbReference type="Proteomes" id="UP000036000">
    <property type="component" value="Chromosome"/>
</dbReference>
<dbReference type="RefSeq" id="WP_048733556.1">
    <property type="nucleotide sequence ID" value="NZ_CP012033.1"/>
</dbReference>
<accession>A0AAC8UV01</accession>
<name>A0AAC8UV01_9LACO</name>
<dbReference type="AlphaFoldDB" id="A0AAC8UV01"/>
<feature type="signal peptide" evidence="1">
    <location>
        <begin position="1"/>
        <end position="21"/>
    </location>
</feature>
<gene>
    <name evidence="2" type="ORF">ABN16_05270</name>
</gene>